<dbReference type="Gene3D" id="1.25.40.20">
    <property type="entry name" value="Ankyrin repeat-containing domain"/>
    <property type="match status" value="3"/>
</dbReference>
<dbReference type="OrthoDB" id="10533708at2759"/>
<accession>A0A1Y2CC57</accession>
<evidence type="ECO:0000313" key="5">
    <source>
        <dbReference type="Proteomes" id="UP000193920"/>
    </source>
</evidence>
<feature type="repeat" description="ANK" evidence="3">
    <location>
        <begin position="721"/>
        <end position="753"/>
    </location>
</feature>
<dbReference type="InterPro" id="IPR036770">
    <property type="entry name" value="Ankyrin_rpt-contain_sf"/>
</dbReference>
<dbReference type="STRING" id="1754190.A0A1Y2CC57"/>
<comment type="caution">
    <text evidence="4">The sequence shown here is derived from an EMBL/GenBank/DDBJ whole genome shotgun (WGS) entry which is preliminary data.</text>
</comment>
<dbReference type="Pfam" id="PF12796">
    <property type="entry name" value="Ank_2"/>
    <property type="match status" value="1"/>
</dbReference>
<dbReference type="InterPro" id="IPR051165">
    <property type="entry name" value="Multifunctional_ANK_Repeat"/>
</dbReference>
<dbReference type="PROSITE" id="PS50297">
    <property type="entry name" value="ANK_REP_REGION"/>
    <property type="match status" value="2"/>
</dbReference>
<dbReference type="PROSITE" id="PS50088">
    <property type="entry name" value="ANK_REPEAT"/>
    <property type="match status" value="3"/>
</dbReference>
<dbReference type="AlphaFoldDB" id="A0A1Y2CC57"/>
<dbReference type="SMART" id="SM00248">
    <property type="entry name" value="ANK"/>
    <property type="match status" value="11"/>
</dbReference>
<dbReference type="PANTHER" id="PTHR24123:SF33">
    <property type="entry name" value="PROTEIN HOS4"/>
    <property type="match status" value="1"/>
</dbReference>
<name>A0A1Y2CC57_9FUNG</name>
<keyword evidence="5" id="KW-1185">Reference proteome</keyword>
<dbReference type="EMBL" id="MCOG01000113">
    <property type="protein sequence ID" value="ORY44630.1"/>
    <property type="molecule type" value="Genomic_DNA"/>
</dbReference>
<evidence type="ECO:0000256" key="1">
    <source>
        <dbReference type="ARBA" id="ARBA00022737"/>
    </source>
</evidence>
<proteinExistence type="predicted"/>
<feature type="repeat" description="ANK" evidence="3">
    <location>
        <begin position="466"/>
        <end position="498"/>
    </location>
</feature>
<organism evidence="4 5">
    <name type="scientific">Neocallimastix californiae</name>
    <dbReference type="NCBI Taxonomy" id="1754190"/>
    <lineage>
        <taxon>Eukaryota</taxon>
        <taxon>Fungi</taxon>
        <taxon>Fungi incertae sedis</taxon>
        <taxon>Chytridiomycota</taxon>
        <taxon>Chytridiomycota incertae sedis</taxon>
        <taxon>Neocallimastigomycetes</taxon>
        <taxon>Neocallimastigales</taxon>
        <taxon>Neocallimastigaceae</taxon>
        <taxon>Neocallimastix</taxon>
    </lineage>
</organism>
<keyword evidence="1" id="KW-0677">Repeat</keyword>
<keyword evidence="2 3" id="KW-0040">ANK repeat</keyword>
<evidence type="ECO:0000256" key="3">
    <source>
        <dbReference type="PROSITE-ProRule" id="PRU00023"/>
    </source>
</evidence>
<protein>
    <submittedName>
        <fullName evidence="4">Ankyrin</fullName>
    </submittedName>
</protein>
<dbReference type="InterPro" id="IPR002110">
    <property type="entry name" value="Ankyrin_rpt"/>
</dbReference>
<evidence type="ECO:0000256" key="2">
    <source>
        <dbReference type="ARBA" id="ARBA00023043"/>
    </source>
</evidence>
<dbReference type="Proteomes" id="UP000193920">
    <property type="component" value="Unassembled WGS sequence"/>
</dbReference>
<dbReference type="SUPFAM" id="SSF48403">
    <property type="entry name" value="Ankyrin repeat"/>
    <property type="match status" value="3"/>
</dbReference>
<gene>
    <name evidence="4" type="ORF">LY90DRAFT_671633</name>
</gene>
<evidence type="ECO:0000313" key="4">
    <source>
        <dbReference type="EMBL" id="ORY44630.1"/>
    </source>
</evidence>
<dbReference type="PANTHER" id="PTHR24123">
    <property type="entry name" value="ANKYRIN REPEAT-CONTAINING"/>
    <property type="match status" value="1"/>
</dbReference>
<reference evidence="4 5" key="1">
    <citation type="submission" date="2016-08" db="EMBL/GenBank/DDBJ databases">
        <title>A Parts List for Fungal Cellulosomes Revealed by Comparative Genomics.</title>
        <authorList>
            <consortium name="DOE Joint Genome Institute"/>
            <person name="Haitjema C.H."/>
            <person name="Gilmore S.P."/>
            <person name="Henske J.K."/>
            <person name="Solomon K.V."/>
            <person name="De Groot R."/>
            <person name="Kuo A."/>
            <person name="Mondo S.J."/>
            <person name="Salamov A.A."/>
            <person name="Labutti K."/>
            <person name="Zhao Z."/>
            <person name="Chiniquy J."/>
            <person name="Barry K."/>
            <person name="Brewer H.M."/>
            <person name="Purvine S.O."/>
            <person name="Wright A.T."/>
            <person name="Boxma B."/>
            <person name="Van Alen T."/>
            <person name="Hackstein J.H."/>
            <person name="Baker S.E."/>
            <person name="Grigoriev I.V."/>
            <person name="O'Malley M.A."/>
        </authorList>
    </citation>
    <scope>NUCLEOTIDE SEQUENCE [LARGE SCALE GENOMIC DNA]</scope>
    <source>
        <strain evidence="4 5">G1</strain>
    </source>
</reference>
<feature type="repeat" description="ANK" evidence="3">
    <location>
        <begin position="612"/>
        <end position="644"/>
    </location>
</feature>
<sequence length="816" mass="96348">MNDTSKIENVRNIVIKDIKCNNIKDLKKCIEIYNINLNEINDKEFDILIFSIENNAKVEVIEFIINCCQYKTLNYSFYCEKGYTKYISVPVGQDICYRGYKIPLFSAIAKKEFKIADVLIKYKADINYRLKLLNWEDIHIIHYLYHIGRAFIDKDILKYILSHGFINLHLTTDSIRYFMDIDEWSLNFLFNYYVFNTSFILDMLYCYKFQKSLSNQQFQAIIVKEKSKIKIDKDCYKDAIDQKKYNQIILFLDYDSNTDNMSFSDCYRLLEEAIYLNHTMLVKSILNHKIKNNLRTFLDETTCNVNDENENCFEKFIRESIENNNIDILKLLIEILLLNYDILDFGKWIHFEKVLLEANKKNNKEILMQIFKLLLLTELLVKGRNYTTFVHFILNSESSSFKEFSHNDLSNALVNIGQIIIQKYDTLYFNLIINTLIKIEKLDWIQCLLENDQLKTKININTMDRNEECPLMVAFYTNNIEIFNYLINYGADYNIIVREKENCEEEEAKSLFSLALQKKYYGMLNILLKHDIKISKHDVNENYPLDLIEAIFQNNSHDIETICINKGNYHKNNYFLTSGCCFSPLVLSYLLNYQKIFEILIRYCDINELDHYGYSILHYSILREDIVTTHHLINCGAEINYIDNINGRGNSALNIAIHIKNQEILSELINNEKIKLDLSNEQGETLIVTLIKCQNYTQEEKLDLIENLISKGSNANTVDEEGYTPLIYAIQMNSLPIIKLLIKYGSNVNFIIKNYQEDFTQSVLMYALKLNSKPIIKFLIEHQASFDSSNENEMIYLNKILKSRNTELYKYYMKYN</sequence>